<feature type="domain" description="Soluble ligand binding" evidence="1">
    <location>
        <begin position="81"/>
        <end position="129"/>
    </location>
</feature>
<dbReference type="PANTHER" id="PTHR33619">
    <property type="entry name" value="POLYSACCHARIDE EXPORT PROTEIN GFCE-RELATED"/>
    <property type="match status" value="1"/>
</dbReference>
<dbReference type="InterPro" id="IPR019554">
    <property type="entry name" value="Soluble_ligand-bd"/>
</dbReference>
<dbReference type="PANTHER" id="PTHR33619:SF3">
    <property type="entry name" value="POLYSACCHARIDE EXPORT PROTEIN GFCE-RELATED"/>
    <property type="match status" value="1"/>
</dbReference>
<evidence type="ECO:0000259" key="2">
    <source>
        <dbReference type="Pfam" id="PF22461"/>
    </source>
</evidence>
<evidence type="ECO:0000313" key="3">
    <source>
        <dbReference type="EMBL" id="MCA9729302.1"/>
    </source>
</evidence>
<protein>
    <submittedName>
        <fullName evidence="3">SLBB domain-containing protein</fullName>
    </submittedName>
</protein>
<dbReference type="Gene3D" id="3.10.560.10">
    <property type="entry name" value="Outer membrane lipoprotein wza domain like"/>
    <property type="match status" value="2"/>
</dbReference>
<dbReference type="InterPro" id="IPR054765">
    <property type="entry name" value="SLBB_dom"/>
</dbReference>
<evidence type="ECO:0000259" key="1">
    <source>
        <dbReference type="Pfam" id="PF10531"/>
    </source>
</evidence>
<sequence length="196" mass="19717">IPNLVDLLGQAGGLGPNADLSGIRVVRREGETQRTMTVDLTRAVQTGDLSAVPQLQPDDVVIIPGASVGGVATGGVGGEPIYVMGLVGTPGAIPASGGLNLMQALSLAGGVAPTADLSAVEVVARDPSGSYLMRVDLEAEIRSGSGGPMLHAGDAIRVIDRRGGVGAAAVDAARVTLSASRDLLNILAIRDVLRNN</sequence>
<dbReference type="AlphaFoldDB" id="A0A956M2A0"/>
<accession>A0A956M2A0</accession>
<dbReference type="Pfam" id="PF22461">
    <property type="entry name" value="SLBB_2"/>
    <property type="match status" value="1"/>
</dbReference>
<dbReference type="Pfam" id="PF10531">
    <property type="entry name" value="SLBB"/>
    <property type="match status" value="1"/>
</dbReference>
<feature type="domain" description="SLBB" evidence="2">
    <location>
        <begin position="4"/>
        <end position="63"/>
    </location>
</feature>
<dbReference type="InterPro" id="IPR049712">
    <property type="entry name" value="Poly_export"/>
</dbReference>
<reference evidence="3" key="2">
    <citation type="journal article" date="2021" name="Microbiome">
        <title>Successional dynamics and alternative stable states in a saline activated sludge microbial community over 9 years.</title>
        <authorList>
            <person name="Wang Y."/>
            <person name="Ye J."/>
            <person name="Ju F."/>
            <person name="Liu L."/>
            <person name="Boyd J.A."/>
            <person name="Deng Y."/>
            <person name="Parks D.H."/>
            <person name="Jiang X."/>
            <person name="Yin X."/>
            <person name="Woodcroft B.J."/>
            <person name="Tyson G.W."/>
            <person name="Hugenholtz P."/>
            <person name="Polz M.F."/>
            <person name="Zhang T."/>
        </authorList>
    </citation>
    <scope>NUCLEOTIDE SEQUENCE</scope>
    <source>
        <strain evidence="3">HKST-UBA01</strain>
    </source>
</reference>
<feature type="non-terminal residue" evidence="3">
    <location>
        <position position="1"/>
    </location>
</feature>
<evidence type="ECO:0000313" key="4">
    <source>
        <dbReference type="Proteomes" id="UP000697710"/>
    </source>
</evidence>
<reference evidence="3" key="1">
    <citation type="submission" date="2020-04" db="EMBL/GenBank/DDBJ databases">
        <authorList>
            <person name="Zhang T."/>
        </authorList>
    </citation>
    <scope>NUCLEOTIDE SEQUENCE</scope>
    <source>
        <strain evidence="3">HKST-UBA01</strain>
    </source>
</reference>
<organism evidence="3 4">
    <name type="scientific">Eiseniibacteriota bacterium</name>
    <dbReference type="NCBI Taxonomy" id="2212470"/>
    <lineage>
        <taxon>Bacteria</taxon>
        <taxon>Candidatus Eiseniibacteriota</taxon>
    </lineage>
</organism>
<comment type="caution">
    <text evidence="3">The sequence shown here is derived from an EMBL/GenBank/DDBJ whole genome shotgun (WGS) entry which is preliminary data.</text>
</comment>
<proteinExistence type="predicted"/>
<name>A0A956M2A0_UNCEI</name>
<dbReference type="EMBL" id="JAGQHR010000639">
    <property type="protein sequence ID" value="MCA9729302.1"/>
    <property type="molecule type" value="Genomic_DNA"/>
</dbReference>
<gene>
    <name evidence="3" type="ORF">KC729_16560</name>
</gene>
<dbReference type="Proteomes" id="UP000697710">
    <property type="component" value="Unassembled WGS sequence"/>
</dbReference>
<dbReference type="GO" id="GO:0015159">
    <property type="term" value="F:polysaccharide transmembrane transporter activity"/>
    <property type="evidence" value="ECO:0007669"/>
    <property type="project" value="InterPro"/>
</dbReference>